<dbReference type="GO" id="GO:0016887">
    <property type="term" value="F:ATP hydrolysis activity"/>
    <property type="evidence" value="ECO:0007669"/>
    <property type="project" value="InterPro"/>
</dbReference>
<dbReference type="InterPro" id="IPR027417">
    <property type="entry name" value="P-loop_NTPase"/>
</dbReference>
<dbReference type="Proteomes" id="UP000195437">
    <property type="component" value="Chromosome"/>
</dbReference>
<gene>
    <name evidence="3" type="ORF">CBW65_02545</name>
</gene>
<dbReference type="InterPro" id="IPR011704">
    <property type="entry name" value="ATPase_dyneun-rel_AAA"/>
</dbReference>
<evidence type="ECO:0000259" key="1">
    <source>
        <dbReference type="Pfam" id="PF07728"/>
    </source>
</evidence>
<dbReference type="InterPro" id="IPR052934">
    <property type="entry name" value="Methyl-DNA_Rec/Restrict_Enz"/>
</dbReference>
<dbReference type="Pfam" id="PF07728">
    <property type="entry name" value="AAA_5"/>
    <property type="match status" value="1"/>
</dbReference>
<dbReference type="EMBL" id="CP021434">
    <property type="protein sequence ID" value="ARU60067.1"/>
    <property type="molecule type" value="Genomic_DNA"/>
</dbReference>
<dbReference type="Gene3D" id="3.40.50.300">
    <property type="entry name" value="P-loop containing nucleotide triphosphate hydrolases"/>
    <property type="match status" value="1"/>
</dbReference>
<evidence type="ECO:0000259" key="2">
    <source>
        <dbReference type="Pfam" id="PF12102"/>
    </source>
</evidence>
<dbReference type="PANTHER" id="PTHR37291">
    <property type="entry name" value="5-METHYLCYTOSINE-SPECIFIC RESTRICTION ENZYME B"/>
    <property type="match status" value="1"/>
</dbReference>
<dbReference type="OrthoDB" id="9781481at2"/>
<dbReference type="AlphaFoldDB" id="A0A1Y0IHZ2"/>
<evidence type="ECO:0000313" key="3">
    <source>
        <dbReference type="EMBL" id="ARU60067.1"/>
    </source>
</evidence>
<dbReference type="PANTHER" id="PTHR37291:SF1">
    <property type="entry name" value="TYPE IV METHYL-DIRECTED RESTRICTION ENZYME ECOKMCRB SUBUNIT"/>
    <property type="match status" value="1"/>
</dbReference>
<dbReference type="InterPro" id="IPR021961">
    <property type="entry name" value="McrB_DNA-bd"/>
</dbReference>
<dbReference type="SUPFAM" id="SSF52540">
    <property type="entry name" value="P-loop containing nucleoside triphosphate hydrolases"/>
    <property type="match status" value="1"/>
</dbReference>
<name>A0A1Y0IHZ2_9BACL</name>
<dbReference type="GO" id="GO:0005524">
    <property type="term" value="F:ATP binding"/>
    <property type="evidence" value="ECO:0007669"/>
    <property type="project" value="InterPro"/>
</dbReference>
<proteinExistence type="predicted"/>
<protein>
    <submittedName>
        <fullName evidence="3">Uncharacterized protein</fullName>
    </submittedName>
</protein>
<feature type="domain" description="Type IV methyl-directed restriction enzyme EcoKMcrB subunit DNA-binding" evidence="2">
    <location>
        <begin position="146"/>
        <end position="324"/>
    </location>
</feature>
<reference evidence="4" key="1">
    <citation type="submission" date="2017-05" db="EMBL/GenBank/DDBJ databases">
        <authorList>
            <person name="Sung H."/>
        </authorList>
    </citation>
    <scope>NUCLEOTIDE SEQUENCE [LARGE SCALE GENOMIC DNA]</scope>
    <source>
        <strain evidence="4">AR23208</strain>
    </source>
</reference>
<dbReference type="Gene3D" id="3.30.920.90">
    <property type="match status" value="1"/>
</dbReference>
<accession>A0A1Y0IHZ2</accession>
<dbReference type="KEGG" id="tum:CBW65_02545"/>
<sequence length="735" mass="84698">MTLPVVLQNLFKQRNKTYKMVLIQSVLTNLDLSTGSASYTKVRDSFASFYKTRESHGLPVDEPLSEMRSWGEATIGQLNLVLDSPILALRRVLDVERSADLIRFRADVWEQMNEEVIHELQTEAQRELDVDLRTMETVSLKSLFEKVLQEYPTAKISARGGHPIADVISKRIPARLESFNFFRFNEYKIQGSAGRPAWANMPWIAIMDTRITETTPKGYYICYIFSADSNAVYLTLKHSDQPLREYGKEFGRNILKEQVGQLRDKIQLEGFEKSDLVQADERYSDSNYLVGVIAHKCYQKGQVPDEQQLKKDLFDLVKAYKELVDQKVGVDDSPQPQPEFRNIQDQEVKVTLSGIAQFIKQQGFSYPEFLIENFFLSLKSKPFVILAGISGTGKTKLVKLFAEAVGATSENGQFELIPVRPDWSDPSDLIGYRDLSGDFVKGRLTEVLERASKPENQFKPYFICLDEMNLARVEHYFSDLLSLMETQEWIEDDNQTKRITTGKVVTLPCEEGDIDLCIPENVYIIGTVNMDETTHPFSKKVLDRANTIEFNHIDLTDMYDFSIGDEEDVEVIQVHQSFLRSDYLNIKDAQDYHPYLRASVEKLAKVNKILEQINAHVGYRIRDAICFYLTYNKRFELLDESDAFDIQLCQKILPRIQGSSQSVRNTLVELLNLTTRDIRKYKADHLMEEDSELYNLVFGTDETRFDSFAYKQSSQKIAFMLRRLEEDGFTSFWLA</sequence>
<dbReference type="Pfam" id="PF12102">
    <property type="entry name" value="MrcB_N"/>
    <property type="match status" value="1"/>
</dbReference>
<feature type="domain" description="ATPase dynein-related AAA" evidence="1">
    <location>
        <begin position="384"/>
        <end position="543"/>
    </location>
</feature>
<keyword evidence="4" id="KW-1185">Reference proteome</keyword>
<dbReference type="RefSeq" id="WP_087455455.1">
    <property type="nucleotide sequence ID" value="NZ_CP021434.1"/>
</dbReference>
<evidence type="ECO:0000313" key="4">
    <source>
        <dbReference type="Proteomes" id="UP000195437"/>
    </source>
</evidence>
<organism evidence="3 4">
    <name type="scientific">Tumebacillus avium</name>
    <dbReference type="NCBI Taxonomy" id="1903704"/>
    <lineage>
        <taxon>Bacteria</taxon>
        <taxon>Bacillati</taxon>
        <taxon>Bacillota</taxon>
        <taxon>Bacilli</taxon>
        <taxon>Bacillales</taxon>
        <taxon>Alicyclobacillaceae</taxon>
        <taxon>Tumebacillus</taxon>
    </lineage>
</organism>